<feature type="domain" description="Major facilitator superfamily (MFS) profile" evidence="7">
    <location>
        <begin position="70"/>
        <end position="523"/>
    </location>
</feature>
<dbReference type="GO" id="GO:0005886">
    <property type="term" value="C:plasma membrane"/>
    <property type="evidence" value="ECO:0007669"/>
    <property type="project" value="TreeGrafter"/>
</dbReference>
<feature type="transmembrane region" description="Helical" evidence="6">
    <location>
        <begin position="165"/>
        <end position="186"/>
    </location>
</feature>
<evidence type="ECO:0000313" key="8">
    <source>
        <dbReference type="EMBL" id="KAH6681128.1"/>
    </source>
</evidence>
<comment type="subcellular location">
    <subcellularLocation>
        <location evidence="1">Membrane</location>
        <topology evidence="1">Multi-pass membrane protein</topology>
    </subcellularLocation>
</comment>
<keyword evidence="9" id="KW-1185">Reference proteome</keyword>
<reference evidence="8" key="1">
    <citation type="journal article" date="2021" name="Nat. Commun.">
        <title>Genetic determinants of endophytism in the Arabidopsis root mycobiome.</title>
        <authorList>
            <person name="Mesny F."/>
            <person name="Miyauchi S."/>
            <person name="Thiergart T."/>
            <person name="Pickel B."/>
            <person name="Atanasova L."/>
            <person name="Karlsson M."/>
            <person name="Huettel B."/>
            <person name="Barry K.W."/>
            <person name="Haridas S."/>
            <person name="Chen C."/>
            <person name="Bauer D."/>
            <person name="Andreopoulos W."/>
            <person name="Pangilinan J."/>
            <person name="LaButti K."/>
            <person name="Riley R."/>
            <person name="Lipzen A."/>
            <person name="Clum A."/>
            <person name="Drula E."/>
            <person name="Henrissat B."/>
            <person name="Kohler A."/>
            <person name="Grigoriev I.V."/>
            <person name="Martin F.M."/>
            <person name="Hacquard S."/>
        </authorList>
    </citation>
    <scope>NUCLEOTIDE SEQUENCE</scope>
    <source>
        <strain evidence="8">MPI-SDFR-AT-0117</strain>
    </source>
</reference>
<sequence length="535" mass="58709">MESSSRSSPTVTVRSDDERPEAPSAEPAVSAPPARSVVQRCQRRGLLAGLCIIPETEIGTNKTRREKWAITAIVALCGAVGPFGSAIILPVLGSIAESYETTPTVSSLSLSIYMLAMAIFPLWWSSSSEMFGRRSIYIISNAGLMVFGMLSAVSPTISMFLVMRFLTGGVASAALSVGAGTIADIWEPKERGTAMTYYLLGPLCGPLIAPLVGGGLSQGLGWRSTLWFLGIYGYKSMSDEFIMVMLVIFTLPETSAPLARRSQTIPESATFQVPGEERMQKWSGKVITARLSSYMAMMKAIFIDPLRLLAYLRFPPVALTVYVQSVSFGALYFLNISLEYTFSAEPYKFETWAIGFVFAPASLGFLVAGLVGGPWMDRIMHRHALKKKRYGADGKLVYLPEDRIRENVWLGLVLYPVMMIWYGWAAQYHLMWAIVLAPCLLLGLASFLLISVSTTMLTEFMPGRSASGVAINNLCRNTIAFAASLATITWLESIGNGWGMTVVSIWLLSLAVVVLLMYKYGTRWRKEMNQHLKGA</sequence>
<keyword evidence="2 6" id="KW-0812">Transmembrane</keyword>
<feature type="transmembrane region" description="Helical" evidence="6">
    <location>
        <begin position="430"/>
        <end position="453"/>
    </location>
</feature>
<gene>
    <name evidence="8" type="ORF">F5X68DRAFT_223608</name>
</gene>
<dbReference type="InterPro" id="IPR011701">
    <property type="entry name" value="MFS"/>
</dbReference>
<feature type="transmembrane region" description="Helical" evidence="6">
    <location>
        <begin position="497"/>
        <end position="518"/>
    </location>
</feature>
<feature type="transmembrane region" description="Helical" evidence="6">
    <location>
        <begin position="68"/>
        <end position="92"/>
    </location>
</feature>
<organism evidence="8 9">
    <name type="scientific">Plectosphaerella plurivora</name>
    <dbReference type="NCBI Taxonomy" id="936078"/>
    <lineage>
        <taxon>Eukaryota</taxon>
        <taxon>Fungi</taxon>
        <taxon>Dikarya</taxon>
        <taxon>Ascomycota</taxon>
        <taxon>Pezizomycotina</taxon>
        <taxon>Sordariomycetes</taxon>
        <taxon>Hypocreomycetidae</taxon>
        <taxon>Glomerellales</taxon>
        <taxon>Plectosphaerellaceae</taxon>
        <taxon>Plectosphaerella</taxon>
    </lineage>
</organism>
<comment type="caution">
    <text evidence="8">The sequence shown here is derived from an EMBL/GenBank/DDBJ whole genome shotgun (WGS) entry which is preliminary data.</text>
</comment>
<evidence type="ECO:0000256" key="1">
    <source>
        <dbReference type="ARBA" id="ARBA00004141"/>
    </source>
</evidence>
<dbReference type="PANTHER" id="PTHR23502">
    <property type="entry name" value="MAJOR FACILITATOR SUPERFAMILY"/>
    <property type="match status" value="1"/>
</dbReference>
<evidence type="ECO:0000256" key="5">
    <source>
        <dbReference type="SAM" id="MobiDB-lite"/>
    </source>
</evidence>
<evidence type="ECO:0000313" key="9">
    <source>
        <dbReference type="Proteomes" id="UP000770015"/>
    </source>
</evidence>
<accession>A0A9P8V8M5</accession>
<dbReference type="Gene3D" id="1.20.1250.20">
    <property type="entry name" value="MFS general substrate transporter like domains"/>
    <property type="match status" value="1"/>
</dbReference>
<feature type="transmembrane region" description="Helical" evidence="6">
    <location>
        <begin position="353"/>
        <end position="376"/>
    </location>
</feature>
<dbReference type="PANTHER" id="PTHR23502:SF5">
    <property type="entry name" value="QUINIDINE RESISTANCE PROTEIN 3"/>
    <property type="match status" value="1"/>
</dbReference>
<evidence type="ECO:0000256" key="6">
    <source>
        <dbReference type="SAM" id="Phobius"/>
    </source>
</evidence>
<feature type="transmembrane region" description="Helical" evidence="6">
    <location>
        <begin position="136"/>
        <end position="153"/>
    </location>
</feature>
<protein>
    <submittedName>
        <fullName evidence="8">MFS multidrug resistance transporter</fullName>
    </submittedName>
</protein>
<feature type="compositionally biased region" description="Low complexity" evidence="5">
    <location>
        <begin position="1"/>
        <end position="13"/>
    </location>
</feature>
<evidence type="ECO:0000256" key="2">
    <source>
        <dbReference type="ARBA" id="ARBA00022692"/>
    </source>
</evidence>
<dbReference type="GO" id="GO:0015203">
    <property type="term" value="F:polyamine transmembrane transporter activity"/>
    <property type="evidence" value="ECO:0007669"/>
    <property type="project" value="TreeGrafter"/>
</dbReference>
<keyword evidence="4 6" id="KW-0472">Membrane</keyword>
<dbReference type="PROSITE" id="PS50850">
    <property type="entry name" value="MFS"/>
    <property type="match status" value="1"/>
</dbReference>
<feature type="transmembrane region" description="Helical" evidence="6">
    <location>
        <begin position="408"/>
        <end position="424"/>
    </location>
</feature>
<dbReference type="SUPFAM" id="SSF103473">
    <property type="entry name" value="MFS general substrate transporter"/>
    <property type="match status" value="1"/>
</dbReference>
<evidence type="ECO:0000259" key="7">
    <source>
        <dbReference type="PROSITE" id="PS50850"/>
    </source>
</evidence>
<feature type="transmembrane region" description="Helical" evidence="6">
    <location>
        <begin position="474"/>
        <end position="491"/>
    </location>
</feature>
<dbReference type="GO" id="GO:0010509">
    <property type="term" value="P:intracellular polyamine homeostasis"/>
    <property type="evidence" value="ECO:0007669"/>
    <property type="project" value="TreeGrafter"/>
</dbReference>
<feature type="transmembrane region" description="Helical" evidence="6">
    <location>
        <begin position="308"/>
        <end position="333"/>
    </location>
</feature>
<evidence type="ECO:0000256" key="4">
    <source>
        <dbReference type="ARBA" id="ARBA00023136"/>
    </source>
</evidence>
<feature type="region of interest" description="Disordered" evidence="5">
    <location>
        <begin position="1"/>
        <end position="33"/>
    </location>
</feature>
<dbReference type="Gene3D" id="1.20.1720.10">
    <property type="entry name" value="Multidrug resistance protein D"/>
    <property type="match status" value="1"/>
</dbReference>
<feature type="transmembrane region" description="Helical" evidence="6">
    <location>
        <begin position="241"/>
        <end position="259"/>
    </location>
</feature>
<evidence type="ECO:0000256" key="3">
    <source>
        <dbReference type="ARBA" id="ARBA00022989"/>
    </source>
</evidence>
<feature type="compositionally biased region" description="Low complexity" evidence="5">
    <location>
        <begin position="22"/>
        <end position="33"/>
    </location>
</feature>
<dbReference type="AlphaFoldDB" id="A0A9P8V8M5"/>
<feature type="transmembrane region" description="Helical" evidence="6">
    <location>
        <begin position="104"/>
        <end position="124"/>
    </location>
</feature>
<dbReference type="Proteomes" id="UP000770015">
    <property type="component" value="Unassembled WGS sequence"/>
</dbReference>
<dbReference type="Pfam" id="PF07690">
    <property type="entry name" value="MFS_1"/>
    <property type="match status" value="1"/>
</dbReference>
<dbReference type="EMBL" id="JAGSXJ010000019">
    <property type="protein sequence ID" value="KAH6681128.1"/>
    <property type="molecule type" value="Genomic_DNA"/>
</dbReference>
<dbReference type="InterPro" id="IPR036259">
    <property type="entry name" value="MFS_trans_sf"/>
</dbReference>
<dbReference type="OrthoDB" id="3936150at2759"/>
<dbReference type="InterPro" id="IPR020846">
    <property type="entry name" value="MFS_dom"/>
</dbReference>
<feature type="transmembrane region" description="Helical" evidence="6">
    <location>
        <begin position="198"/>
        <end position="221"/>
    </location>
</feature>
<name>A0A9P8V8M5_9PEZI</name>
<keyword evidence="3 6" id="KW-1133">Transmembrane helix</keyword>
<proteinExistence type="predicted"/>